<dbReference type="eggNOG" id="COG1671">
    <property type="taxonomic scope" value="Bacteria"/>
</dbReference>
<name>M7P6T0_9BACL</name>
<dbReference type="HAMAP" id="MF_00489">
    <property type="entry name" value="UPF0178"/>
    <property type="match status" value="1"/>
</dbReference>
<protein>
    <recommendedName>
        <fullName evidence="2">UPF0178 protein C772_01869</fullName>
    </recommendedName>
</protein>
<dbReference type="Pfam" id="PF02639">
    <property type="entry name" value="DUF188"/>
    <property type="match status" value="1"/>
</dbReference>
<dbReference type="STRING" id="1235279.C772_01869"/>
<comment type="similarity">
    <text evidence="1 2">Belongs to the UPF0178 family.</text>
</comment>
<dbReference type="PANTHER" id="PTHR35146">
    <property type="entry name" value="UPF0178 PROTEIN YAII"/>
    <property type="match status" value="1"/>
</dbReference>
<evidence type="ECO:0000313" key="4">
    <source>
        <dbReference type="Proteomes" id="UP000011919"/>
    </source>
</evidence>
<evidence type="ECO:0000256" key="2">
    <source>
        <dbReference type="HAMAP-Rule" id="MF_00489"/>
    </source>
</evidence>
<evidence type="ECO:0000313" key="3">
    <source>
        <dbReference type="EMBL" id="EMR06224.1"/>
    </source>
</evidence>
<dbReference type="PATRIC" id="fig|1235279.3.peg.1871"/>
<reference evidence="3 4" key="1">
    <citation type="journal article" date="2013" name="Genome Announc.">
        <title>Draft Genome Sequence of Bhargavaea cecembensis Strain DSE10T, Isolated from a Deep-Sea Sediment Sample Collected at a Depth of 5,904 m from the Chagos-Laccadive Ridge System in the Indian Ocean.</title>
        <authorList>
            <person name="Shivaji S."/>
            <person name="Ara S."/>
            <person name="Begum Z."/>
            <person name="Ruth M."/>
            <person name="Singh A."/>
            <person name="Kumar Pinnaka A."/>
        </authorList>
    </citation>
    <scope>NUCLEOTIDE SEQUENCE [LARGE SCALE GENOMIC DNA]</scope>
    <source>
        <strain evidence="3 4">DSE10</strain>
    </source>
</reference>
<dbReference type="Proteomes" id="UP000011919">
    <property type="component" value="Unassembled WGS sequence"/>
</dbReference>
<dbReference type="AlphaFoldDB" id="M7P6T0"/>
<dbReference type="PANTHER" id="PTHR35146:SF1">
    <property type="entry name" value="UPF0178 PROTEIN YAII"/>
    <property type="match status" value="1"/>
</dbReference>
<organism evidence="3 4">
    <name type="scientific">Bhargavaea cecembensis DSE10</name>
    <dbReference type="NCBI Taxonomy" id="1235279"/>
    <lineage>
        <taxon>Bacteria</taxon>
        <taxon>Bacillati</taxon>
        <taxon>Bacillota</taxon>
        <taxon>Bacilli</taxon>
        <taxon>Bacillales</taxon>
        <taxon>Caryophanaceae</taxon>
        <taxon>Bhargavaea</taxon>
    </lineage>
</organism>
<dbReference type="EMBL" id="AOFT01000008">
    <property type="protein sequence ID" value="EMR06224.1"/>
    <property type="molecule type" value="Genomic_DNA"/>
</dbReference>
<dbReference type="NCBIfam" id="NF001095">
    <property type="entry name" value="PRK00124.1"/>
    <property type="match status" value="1"/>
</dbReference>
<comment type="caution">
    <text evidence="3">The sequence shown here is derived from an EMBL/GenBank/DDBJ whole genome shotgun (WGS) entry which is preliminary data.</text>
</comment>
<sequence length="165" mass="17757">MLPGNGGQTMKILVDADGCPVVDETIRTAGKHGVPVTLLCDTAHEMHRDGAETVIVSKGADAVDFLLVNRVSPGDIVVTQDYGLAAMVLAKGGRPIDQNGRLYTEDNIDGLLMSRYVSKKVREAGGRMKGPKKRRPEADLRFEKNLDALLSGISGKAALEERNDE</sequence>
<dbReference type="InterPro" id="IPR003791">
    <property type="entry name" value="UPF0178"/>
</dbReference>
<keyword evidence="4" id="KW-1185">Reference proteome</keyword>
<accession>M7P6T0</accession>
<proteinExistence type="inferred from homology"/>
<gene>
    <name evidence="3" type="ORF">C772_01869</name>
</gene>
<evidence type="ECO:0000256" key="1">
    <source>
        <dbReference type="ARBA" id="ARBA00008522"/>
    </source>
</evidence>